<dbReference type="eggNOG" id="ENOG5033EY9">
    <property type="taxonomic scope" value="Bacteria"/>
</dbReference>
<dbReference type="EMBL" id="CP001825">
    <property type="protein sequence ID" value="ACZ42428.1"/>
    <property type="molecule type" value="Genomic_DNA"/>
</dbReference>
<dbReference type="RefSeq" id="WP_012875462.1">
    <property type="nucleotide sequence ID" value="NC_013525.1"/>
</dbReference>
<sequence length="87" mass="10081">MSSYVLLRKVKLRTEQIPAWMGGGDAVSHLEIIRYKGDVGCYLFYLSKDGRPQADIYYDTEEDAMLQACREFGIEPDEWEIVTQEEI</sequence>
<dbReference type="KEGG" id="ttr:Tter_1522"/>
<protein>
    <submittedName>
        <fullName evidence="1">Uncharacterized protein</fullName>
    </submittedName>
</protein>
<name>D1CCB3_THET1</name>
<dbReference type="OrthoDB" id="8612542at2"/>
<dbReference type="HOGENOM" id="CLU_2482294_0_0_0"/>
<evidence type="ECO:0000313" key="1">
    <source>
        <dbReference type="EMBL" id="ACZ42428.1"/>
    </source>
</evidence>
<reference evidence="2" key="1">
    <citation type="journal article" date="2010" name="Stand. Genomic Sci.">
        <title>Complete genome sequence of 'Thermobaculum terrenum' type strain (YNP1).</title>
        <authorList>
            <person name="Kiss H."/>
            <person name="Cleland D."/>
            <person name="Lapidus A."/>
            <person name="Lucas S."/>
            <person name="Glavina Del Rio T."/>
            <person name="Nolan M."/>
            <person name="Tice H."/>
            <person name="Han C."/>
            <person name="Goodwin L."/>
            <person name="Pitluck S."/>
            <person name="Liolios K."/>
            <person name="Ivanova N."/>
            <person name="Mavromatis K."/>
            <person name="Ovchinnikova G."/>
            <person name="Pati A."/>
            <person name="Chen A."/>
            <person name="Palaniappan K."/>
            <person name="Land M."/>
            <person name="Hauser L."/>
            <person name="Chang Y."/>
            <person name="Jeffries C."/>
            <person name="Lu M."/>
            <person name="Brettin T."/>
            <person name="Detter J."/>
            <person name="Goker M."/>
            <person name="Tindall B."/>
            <person name="Beck B."/>
            <person name="McDermott T."/>
            <person name="Woyke T."/>
            <person name="Bristow J."/>
            <person name="Eisen J."/>
            <person name="Markowitz V."/>
            <person name="Hugenholtz P."/>
            <person name="Kyrpides N."/>
            <person name="Klenk H."/>
            <person name="Cheng J."/>
        </authorList>
    </citation>
    <scope>NUCLEOTIDE SEQUENCE [LARGE SCALE GENOMIC DNA]</scope>
    <source>
        <strain evidence="2">ATCC BAA-798 / YNP1</strain>
    </source>
</reference>
<dbReference type="AlphaFoldDB" id="D1CCB3"/>
<proteinExistence type="predicted"/>
<evidence type="ECO:0000313" key="2">
    <source>
        <dbReference type="Proteomes" id="UP000000323"/>
    </source>
</evidence>
<keyword evidence="2" id="KW-1185">Reference proteome</keyword>
<gene>
    <name evidence="1" type="ordered locus">Tter_1522</name>
</gene>
<organism evidence="1 2">
    <name type="scientific">Thermobaculum terrenum (strain ATCC BAA-798 / CCMEE 7001 / YNP1)</name>
    <dbReference type="NCBI Taxonomy" id="525904"/>
    <lineage>
        <taxon>Bacteria</taxon>
        <taxon>Bacillati</taxon>
        <taxon>Chloroflexota</taxon>
        <taxon>Chloroflexia</taxon>
        <taxon>Candidatus Thermobaculales</taxon>
        <taxon>Candidatus Thermobaculaceae</taxon>
        <taxon>Thermobaculum</taxon>
    </lineage>
</organism>
<dbReference type="STRING" id="525904.Tter_1522"/>
<dbReference type="Proteomes" id="UP000000323">
    <property type="component" value="Chromosome 1"/>
</dbReference>
<accession>D1CCB3</accession>